<dbReference type="InterPro" id="IPR003593">
    <property type="entry name" value="AAA+_ATPase"/>
</dbReference>
<dbReference type="PROSITE" id="PS00211">
    <property type="entry name" value="ABC_TRANSPORTER_1"/>
    <property type="match status" value="1"/>
</dbReference>
<evidence type="ECO:0000256" key="3">
    <source>
        <dbReference type="ARBA" id="ARBA00022741"/>
    </source>
</evidence>
<dbReference type="PROSITE" id="PS50893">
    <property type="entry name" value="ABC_TRANSPORTER_2"/>
    <property type="match status" value="1"/>
</dbReference>
<dbReference type="InterPro" id="IPR036640">
    <property type="entry name" value="ABC1_TM_sf"/>
</dbReference>
<dbReference type="Gene3D" id="3.40.50.300">
    <property type="entry name" value="P-loop containing nucleotide triphosphate hydrolases"/>
    <property type="match status" value="1"/>
</dbReference>
<reference evidence="10" key="1">
    <citation type="submission" date="2021-01" db="EMBL/GenBank/DDBJ databases">
        <title>Genome public.</title>
        <authorList>
            <person name="Liu C."/>
            <person name="Sun Q."/>
        </authorList>
    </citation>
    <scope>NUCLEOTIDE SEQUENCE</scope>
    <source>
        <strain evidence="10">YIM B02565</strain>
    </source>
</reference>
<dbReference type="InterPro" id="IPR027417">
    <property type="entry name" value="P-loop_NTPase"/>
</dbReference>
<evidence type="ECO:0000256" key="2">
    <source>
        <dbReference type="ARBA" id="ARBA00022692"/>
    </source>
</evidence>
<comment type="subcellular location">
    <subcellularLocation>
        <location evidence="1">Cell membrane</location>
        <topology evidence="1">Multi-pass membrane protein</topology>
    </subcellularLocation>
</comment>
<keyword evidence="4 10" id="KW-0067">ATP-binding</keyword>
<accession>A0A937K3I7</accession>
<dbReference type="GO" id="GO:0005886">
    <property type="term" value="C:plasma membrane"/>
    <property type="evidence" value="ECO:0007669"/>
    <property type="project" value="UniProtKB-SubCell"/>
</dbReference>
<dbReference type="PROSITE" id="PS50929">
    <property type="entry name" value="ABC_TM1F"/>
    <property type="match status" value="1"/>
</dbReference>
<evidence type="ECO:0000256" key="6">
    <source>
        <dbReference type="ARBA" id="ARBA00023136"/>
    </source>
</evidence>
<dbReference type="GO" id="GO:0005524">
    <property type="term" value="F:ATP binding"/>
    <property type="evidence" value="ECO:0007669"/>
    <property type="project" value="UniProtKB-KW"/>
</dbReference>
<keyword evidence="2 7" id="KW-0812">Transmembrane</keyword>
<dbReference type="GO" id="GO:0034040">
    <property type="term" value="F:ATPase-coupled lipid transmembrane transporter activity"/>
    <property type="evidence" value="ECO:0007669"/>
    <property type="project" value="TreeGrafter"/>
</dbReference>
<comment type="caution">
    <text evidence="10">The sequence shown here is derived from an EMBL/GenBank/DDBJ whole genome shotgun (WGS) entry which is preliminary data.</text>
</comment>
<evidence type="ECO:0000256" key="5">
    <source>
        <dbReference type="ARBA" id="ARBA00022989"/>
    </source>
</evidence>
<dbReference type="SUPFAM" id="SSF90123">
    <property type="entry name" value="ABC transporter transmembrane region"/>
    <property type="match status" value="1"/>
</dbReference>
<keyword evidence="6 7" id="KW-0472">Membrane</keyword>
<dbReference type="GO" id="GO:0016887">
    <property type="term" value="F:ATP hydrolysis activity"/>
    <property type="evidence" value="ECO:0007669"/>
    <property type="project" value="InterPro"/>
</dbReference>
<dbReference type="SUPFAM" id="SSF52540">
    <property type="entry name" value="P-loop containing nucleoside triphosphate hydrolases"/>
    <property type="match status" value="1"/>
</dbReference>
<sequence length="575" mass="65302">MKNNIILLKWMFSFTKEFRFRWIFSRIAPLIFNFSEKLFEALSFKQLFQCFISKDIKDLYLTVVFYIIAMLVDTVGKSLTSYCNTYSNALLKATVKGEFIQKSCYLKIEEDDEHSGRKLSRLNQDVDTACDVLNSSVDNVLIPLIQGLSYLILVFTVSPQIGLFYVVTLIPICFLNFIFTERFHKVGQKIQSRLAVLNEKFQDTLVGAMVVKLFMLENIMEKQIENLSSQVLEAKKEEQVLRFKYMSIVNVFSHAFSTFPIILGCYLVTLGIIALPNVMFVSRYTYAIRYLANSLITSATDVPKQISGIERIYEVFSKKDHRNDFGTLKPVNENDIMISFKNLSVNYREKNVVDDFSYNIEKGKTVALVGQSGSGKSTVIKTVMQFVNYSGSMDILGRPVNEYDLISLRKLISYVPQESMLFDCSIYENILYGNMEATKDEIIDAAKRAYAHDFIMSLPNGYDTIVGEDGSRLSGGQKQRISIARAFLKNSPILLLDEATSALDLKSEGEIQKALNELMKGKTILVVAHRLSTIINADEIIVMENGKIIEKGCHAELLNIDGTYKKLYELQNVAS</sequence>
<evidence type="ECO:0000313" key="11">
    <source>
        <dbReference type="Proteomes" id="UP000623681"/>
    </source>
</evidence>
<dbReference type="InterPro" id="IPR003439">
    <property type="entry name" value="ABC_transporter-like_ATP-bd"/>
</dbReference>
<dbReference type="InterPro" id="IPR017871">
    <property type="entry name" value="ABC_transporter-like_CS"/>
</dbReference>
<feature type="transmembrane region" description="Helical" evidence="7">
    <location>
        <begin position="150"/>
        <end position="179"/>
    </location>
</feature>
<feature type="domain" description="ABC transmembrane type-1" evidence="9">
    <location>
        <begin position="38"/>
        <end position="304"/>
    </location>
</feature>
<gene>
    <name evidence="10" type="ORF">JK634_07665</name>
</gene>
<name>A0A937K3I7_9CLOT</name>
<proteinExistence type="predicted"/>
<dbReference type="Proteomes" id="UP000623681">
    <property type="component" value="Unassembled WGS sequence"/>
</dbReference>
<dbReference type="InterPro" id="IPR039421">
    <property type="entry name" value="Type_1_exporter"/>
</dbReference>
<dbReference type="Gene3D" id="1.20.1560.10">
    <property type="entry name" value="ABC transporter type 1, transmembrane domain"/>
    <property type="match status" value="1"/>
</dbReference>
<keyword evidence="3" id="KW-0547">Nucleotide-binding</keyword>
<dbReference type="RefSeq" id="WP_202767064.1">
    <property type="nucleotide sequence ID" value="NZ_JAESWA010000022.1"/>
</dbReference>
<protein>
    <submittedName>
        <fullName evidence="10">ABC transporter ATP-binding protein</fullName>
    </submittedName>
</protein>
<organism evidence="10 11">
    <name type="scientific">Clostridium paridis</name>
    <dbReference type="NCBI Taxonomy" id="2803863"/>
    <lineage>
        <taxon>Bacteria</taxon>
        <taxon>Bacillati</taxon>
        <taxon>Bacillota</taxon>
        <taxon>Clostridia</taxon>
        <taxon>Eubacteriales</taxon>
        <taxon>Clostridiaceae</taxon>
        <taxon>Clostridium</taxon>
    </lineage>
</organism>
<dbReference type="FunFam" id="3.40.50.300:FF:000218">
    <property type="entry name" value="Multidrug ABC transporter ATP-binding protein"/>
    <property type="match status" value="1"/>
</dbReference>
<dbReference type="EMBL" id="JAESWA010000022">
    <property type="protein sequence ID" value="MBL4931677.1"/>
    <property type="molecule type" value="Genomic_DNA"/>
</dbReference>
<feature type="transmembrane region" description="Helical" evidence="7">
    <location>
        <begin position="251"/>
        <end position="275"/>
    </location>
</feature>
<evidence type="ECO:0000256" key="4">
    <source>
        <dbReference type="ARBA" id="ARBA00022840"/>
    </source>
</evidence>
<dbReference type="PANTHER" id="PTHR24221">
    <property type="entry name" value="ATP-BINDING CASSETTE SUB-FAMILY B"/>
    <property type="match status" value="1"/>
</dbReference>
<dbReference type="SMART" id="SM00382">
    <property type="entry name" value="AAA"/>
    <property type="match status" value="1"/>
</dbReference>
<dbReference type="Pfam" id="PF00664">
    <property type="entry name" value="ABC_membrane"/>
    <property type="match status" value="1"/>
</dbReference>
<feature type="transmembrane region" description="Helical" evidence="7">
    <location>
        <begin position="59"/>
        <end position="76"/>
    </location>
</feature>
<evidence type="ECO:0000259" key="9">
    <source>
        <dbReference type="PROSITE" id="PS50929"/>
    </source>
</evidence>
<keyword evidence="11" id="KW-1185">Reference proteome</keyword>
<keyword evidence="5 7" id="KW-1133">Transmembrane helix</keyword>
<dbReference type="Pfam" id="PF00005">
    <property type="entry name" value="ABC_tran"/>
    <property type="match status" value="1"/>
</dbReference>
<evidence type="ECO:0000259" key="8">
    <source>
        <dbReference type="PROSITE" id="PS50893"/>
    </source>
</evidence>
<dbReference type="AlphaFoldDB" id="A0A937K3I7"/>
<evidence type="ECO:0000256" key="1">
    <source>
        <dbReference type="ARBA" id="ARBA00004651"/>
    </source>
</evidence>
<dbReference type="GO" id="GO:0140359">
    <property type="term" value="F:ABC-type transporter activity"/>
    <property type="evidence" value="ECO:0007669"/>
    <property type="project" value="InterPro"/>
</dbReference>
<dbReference type="InterPro" id="IPR011527">
    <property type="entry name" value="ABC1_TM_dom"/>
</dbReference>
<feature type="domain" description="ABC transporter" evidence="8">
    <location>
        <begin position="338"/>
        <end position="570"/>
    </location>
</feature>
<dbReference type="PANTHER" id="PTHR24221:SF654">
    <property type="entry name" value="ATP-BINDING CASSETTE SUB-FAMILY B MEMBER 6"/>
    <property type="match status" value="1"/>
</dbReference>
<evidence type="ECO:0000313" key="10">
    <source>
        <dbReference type="EMBL" id="MBL4931677.1"/>
    </source>
</evidence>
<evidence type="ECO:0000256" key="7">
    <source>
        <dbReference type="SAM" id="Phobius"/>
    </source>
</evidence>